<feature type="chain" id="PRO_5041242635" evidence="7">
    <location>
        <begin position="24"/>
        <end position="564"/>
    </location>
</feature>
<evidence type="ECO:0000313" key="10">
    <source>
        <dbReference type="Proteomes" id="UP001238179"/>
    </source>
</evidence>
<dbReference type="SUPFAM" id="SSF48695">
    <property type="entry name" value="Multiheme cytochromes"/>
    <property type="match status" value="1"/>
</dbReference>
<dbReference type="InterPro" id="IPR036280">
    <property type="entry name" value="Multihaem_cyt_sf"/>
</dbReference>
<organism evidence="9 10">
    <name type="scientific">Mesoterricola silvestris</name>
    <dbReference type="NCBI Taxonomy" id="2927979"/>
    <lineage>
        <taxon>Bacteria</taxon>
        <taxon>Pseudomonadati</taxon>
        <taxon>Acidobacteriota</taxon>
        <taxon>Holophagae</taxon>
        <taxon>Holophagales</taxon>
        <taxon>Holophagaceae</taxon>
        <taxon>Mesoterricola</taxon>
    </lineage>
</organism>
<feature type="compositionally biased region" description="Acidic residues" evidence="5">
    <location>
        <begin position="555"/>
        <end position="564"/>
    </location>
</feature>
<comment type="subcellular location">
    <subcellularLocation>
        <location evidence="1">Membrane</location>
        <topology evidence="1">Multi-pass membrane protein</topology>
    </subcellularLocation>
</comment>
<evidence type="ECO:0000256" key="7">
    <source>
        <dbReference type="SAM" id="SignalP"/>
    </source>
</evidence>
<keyword evidence="10" id="KW-1185">Reference proteome</keyword>
<dbReference type="Gene3D" id="1.10.1130.10">
    <property type="entry name" value="Flavocytochrome C3, Chain A"/>
    <property type="match status" value="1"/>
</dbReference>
<feature type="signal peptide" evidence="7">
    <location>
        <begin position="1"/>
        <end position="23"/>
    </location>
</feature>
<evidence type="ECO:0000256" key="5">
    <source>
        <dbReference type="SAM" id="MobiDB-lite"/>
    </source>
</evidence>
<dbReference type="KEGG" id="msil:METEAL_08290"/>
<dbReference type="CDD" id="cd08168">
    <property type="entry name" value="Cytochrom_C3"/>
    <property type="match status" value="1"/>
</dbReference>
<evidence type="ECO:0000256" key="1">
    <source>
        <dbReference type="ARBA" id="ARBA00004141"/>
    </source>
</evidence>
<protein>
    <submittedName>
        <fullName evidence="9">Cytochrome c</fullName>
    </submittedName>
</protein>
<feature type="transmembrane region" description="Helical" evidence="6">
    <location>
        <begin position="461"/>
        <end position="480"/>
    </location>
</feature>
<evidence type="ECO:0000259" key="8">
    <source>
        <dbReference type="Pfam" id="PF01292"/>
    </source>
</evidence>
<name>A0AA48GPA0_9BACT</name>
<keyword evidence="2 6" id="KW-0812">Transmembrane</keyword>
<dbReference type="Proteomes" id="UP001238179">
    <property type="component" value="Chromosome"/>
</dbReference>
<evidence type="ECO:0000256" key="6">
    <source>
        <dbReference type="SAM" id="Phobius"/>
    </source>
</evidence>
<feature type="region of interest" description="Disordered" evidence="5">
    <location>
        <begin position="541"/>
        <end position="564"/>
    </location>
</feature>
<dbReference type="RefSeq" id="WP_316414550.1">
    <property type="nucleotide sequence ID" value="NZ_AP027080.1"/>
</dbReference>
<evidence type="ECO:0000313" key="9">
    <source>
        <dbReference type="EMBL" id="BDU71655.1"/>
    </source>
</evidence>
<feature type="compositionally biased region" description="Basic and acidic residues" evidence="5">
    <location>
        <begin position="542"/>
        <end position="553"/>
    </location>
</feature>
<gene>
    <name evidence="9" type="ORF">METEAL_08290</name>
</gene>
<reference evidence="10" key="1">
    <citation type="journal article" date="2023" name="Int. J. Syst. Evol. Microbiol.">
        <title>Mesoterricola silvestris gen. nov., sp. nov., Mesoterricola sediminis sp. nov., Geothrix oryzae sp. nov., Geothrix edaphica sp. nov., Geothrix rubra sp. nov., and Geothrix limicola sp. nov., six novel members of Acidobacteriota isolated from soils.</title>
        <authorList>
            <person name="Itoh H."/>
            <person name="Sugisawa Y."/>
            <person name="Mise K."/>
            <person name="Xu Z."/>
            <person name="Kuniyasu M."/>
            <person name="Ushijima N."/>
            <person name="Kawano K."/>
            <person name="Kobayashi E."/>
            <person name="Shiratori Y."/>
            <person name="Masuda Y."/>
            <person name="Senoo K."/>
        </authorList>
    </citation>
    <scope>NUCLEOTIDE SEQUENCE [LARGE SCALE GENOMIC DNA]</scope>
    <source>
        <strain evidence="10">W79</strain>
    </source>
</reference>
<evidence type="ECO:0000256" key="4">
    <source>
        <dbReference type="ARBA" id="ARBA00023136"/>
    </source>
</evidence>
<dbReference type="Gene3D" id="1.20.950.20">
    <property type="entry name" value="Transmembrane di-heme cytochromes, Chain C"/>
    <property type="match status" value="1"/>
</dbReference>
<sequence length="564" mass="61651">MNVGIVRSSLLALAAALTLSAQPAGPDAACFACHGRKPAASAKGKQPPFVDKAKFEASIHAGNGCTSCHADLDTATHPGAKLAPVDCASCHEKPSKTYAVSTHGRARKAGNAGAAGCAECHGTHDIVKATAPTSPVRRENLHLTCGQCHPDVVAQLDASVHGQATAAGVQEAPVCTDCHSDHAIEGLKSASPMKVSQQVCSRCHGSARMNAKFDLPDNRVTTFFESYHGMAAKMGSPNAANCASCHGYHLVLPASDQRSSVNKANLVQTCQKCHPNATEKFSLGKIHVDRKEASDIGGKVDHWVRYTYLSLIFMTIGGMALHNILILRKKALAALRDPNRTVVRMNTQARIQHALLASSFIFLVVSGFALKYPNSWLGWCMGSSEVVRRIGHRIAAVVMITGAVIHLIYAIFTKDGRKFVKDMLPEPKDLFDVFTHLKYLVVPGAAKPQFKRFGYAEKAEYWAVVWGTFLMGTTGGLIWFKMYFTRWMPRWMVDVSITVHYYEAILATLAIIVWHFYFVIFDPEVYPVNWAFLDGKVTPHHHHEEHPLDHQGEEPSPDPDEPAE</sequence>
<dbReference type="Gene3D" id="3.90.10.10">
    <property type="entry name" value="Cytochrome C3"/>
    <property type="match status" value="1"/>
</dbReference>
<feature type="transmembrane region" description="Helical" evidence="6">
    <location>
        <begin position="306"/>
        <end position="327"/>
    </location>
</feature>
<feature type="transmembrane region" description="Helical" evidence="6">
    <location>
        <begin position="354"/>
        <end position="370"/>
    </location>
</feature>
<dbReference type="EMBL" id="AP027080">
    <property type="protein sequence ID" value="BDU71655.1"/>
    <property type="molecule type" value="Genomic_DNA"/>
</dbReference>
<dbReference type="GO" id="GO:0009055">
    <property type="term" value="F:electron transfer activity"/>
    <property type="evidence" value="ECO:0007669"/>
    <property type="project" value="InterPro"/>
</dbReference>
<proteinExistence type="predicted"/>
<evidence type="ECO:0000256" key="3">
    <source>
        <dbReference type="ARBA" id="ARBA00022989"/>
    </source>
</evidence>
<keyword evidence="4 6" id="KW-0472">Membrane</keyword>
<dbReference type="AlphaFoldDB" id="A0AA48GPA0"/>
<accession>A0AA48GPA0</accession>
<feature type="transmembrane region" description="Helical" evidence="6">
    <location>
        <begin position="390"/>
        <end position="412"/>
    </location>
</feature>
<evidence type="ECO:0000256" key="2">
    <source>
        <dbReference type="ARBA" id="ARBA00022692"/>
    </source>
</evidence>
<dbReference type="Pfam" id="PF01292">
    <property type="entry name" value="Ni_hydr_CYTB"/>
    <property type="match status" value="1"/>
</dbReference>
<keyword evidence="7" id="KW-0732">Signal</keyword>
<keyword evidence="3 6" id="KW-1133">Transmembrane helix</keyword>
<dbReference type="GO" id="GO:0016020">
    <property type="term" value="C:membrane"/>
    <property type="evidence" value="ECO:0007669"/>
    <property type="project" value="UniProtKB-SubCell"/>
</dbReference>
<feature type="transmembrane region" description="Helical" evidence="6">
    <location>
        <begin position="500"/>
        <end position="520"/>
    </location>
</feature>
<dbReference type="InterPro" id="IPR011577">
    <property type="entry name" value="Cyt_b561_bac/Ni-Hgenase"/>
</dbReference>
<feature type="domain" description="Cytochrome b561 bacterial/Ni-hydrogenase" evidence="8">
    <location>
        <begin position="345"/>
        <end position="523"/>
    </location>
</feature>